<dbReference type="PANTHER" id="PTHR11260">
    <property type="entry name" value="GLUTATHIONE S-TRANSFERASE, GST, SUPERFAMILY, GST DOMAIN CONTAINING"/>
    <property type="match status" value="1"/>
</dbReference>
<dbReference type="InterPro" id="IPR036282">
    <property type="entry name" value="Glutathione-S-Trfase_C_sf"/>
</dbReference>
<evidence type="ECO:0000313" key="8">
    <source>
        <dbReference type="Proteomes" id="UP001372338"/>
    </source>
</evidence>
<reference evidence="7 8" key="1">
    <citation type="submission" date="2024-01" db="EMBL/GenBank/DDBJ databases">
        <title>The genomes of 5 underutilized Papilionoideae crops provide insights into root nodulation and disease resistanc.</title>
        <authorList>
            <person name="Yuan L."/>
        </authorList>
    </citation>
    <scope>NUCLEOTIDE SEQUENCE [LARGE SCALE GENOMIC DNA]</scope>
    <source>
        <strain evidence="7">ZHUSHIDOU_FW_LH</strain>
        <tissue evidence="7">Leaf</tissue>
    </source>
</reference>
<evidence type="ECO:0000313" key="7">
    <source>
        <dbReference type="EMBL" id="KAK7243050.1"/>
    </source>
</evidence>
<dbReference type="InterPro" id="IPR058268">
    <property type="entry name" value="DUF7962"/>
</dbReference>
<dbReference type="PROSITE" id="PS50405">
    <property type="entry name" value="GST_CTER"/>
    <property type="match status" value="1"/>
</dbReference>
<evidence type="ECO:0000256" key="3">
    <source>
        <dbReference type="ARBA" id="ARBA00047960"/>
    </source>
</evidence>
<sequence>MEELKLHGFWASPPVARVVWTLKLKGIPYEFLEEQLPKKSPQLLQYNPVHKKIPVLVHAGKPICESMVIVEYIDEIWPQNSLLPADPFERAQARFWVKYIEDKGFAVFVLFRGTGEKREQGIKDSLEFLKVIEDQCLCDEKKFYGGDNINIVDIALGAILHWLDVIENVAEVKLFEDDKFPRLHSWITHFRNAPTISENLPDSGKLLDFFKHVREKALASS</sequence>
<dbReference type="InterPro" id="IPR045073">
    <property type="entry name" value="Omega/Tau-like"/>
</dbReference>
<comment type="subcellular location">
    <subcellularLocation>
        <location evidence="4">Cytoplasm</location>
        <location evidence="4">Cytosol</location>
    </subcellularLocation>
</comment>
<dbReference type="GO" id="GO:0005829">
    <property type="term" value="C:cytosol"/>
    <property type="evidence" value="ECO:0007669"/>
    <property type="project" value="UniProtKB-SubCell"/>
</dbReference>
<evidence type="ECO:0000256" key="1">
    <source>
        <dbReference type="ARBA" id="ARBA00022679"/>
    </source>
</evidence>
<dbReference type="GO" id="GO:0006749">
    <property type="term" value="P:glutathione metabolic process"/>
    <property type="evidence" value="ECO:0007669"/>
    <property type="project" value="InterPro"/>
</dbReference>
<evidence type="ECO:0000256" key="2">
    <source>
        <dbReference type="ARBA" id="ARBA00025743"/>
    </source>
</evidence>
<dbReference type="SUPFAM" id="SSF52833">
    <property type="entry name" value="Thioredoxin-like"/>
    <property type="match status" value="1"/>
</dbReference>
<dbReference type="FunFam" id="3.40.30.10:FF:000044">
    <property type="entry name" value="Glutathione S-transferase GSTU6"/>
    <property type="match status" value="1"/>
</dbReference>
<dbReference type="Proteomes" id="UP001372338">
    <property type="component" value="Unassembled WGS sequence"/>
</dbReference>
<dbReference type="Gene3D" id="3.40.30.10">
    <property type="entry name" value="Glutaredoxin"/>
    <property type="match status" value="1"/>
</dbReference>
<dbReference type="EC" id="2.5.1.18" evidence="4"/>
<dbReference type="AlphaFoldDB" id="A0AAN9DYV7"/>
<evidence type="ECO:0000256" key="4">
    <source>
        <dbReference type="RuleBase" id="RU369102"/>
    </source>
</evidence>
<dbReference type="InterPro" id="IPR004045">
    <property type="entry name" value="Glutathione_S-Trfase_N"/>
</dbReference>
<keyword evidence="8" id="KW-1185">Reference proteome</keyword>
<organism evidence="7 8">
    <name type="scientific">Crotalaria pallida</name>
    <name type="common">Smooth rattlebox</name>
    <name type="synonym">Crotalaria striata</name>
    <dbReference type="NCBI Taxonomy" id="3830"/>
    <lineage>
        <taxon>Eukaryota</taxon>
        <taxon>Viridiplantae</taxon>
        <taxon>Streptophyta</taxon>
        <taxon>Embryophyta</taxon>
        <taxon>Tracheophyta</taxon>
        <taxon>Spermatophyta</taxon>
        <taxon>Magnoliopsida</taxon>
        <taxon>eudicotyledons</taxon>
        <taxon>Gunneridae</taxon>
        <taxon>Pentapetalae</taxon>
        <taxon>rosids</taxon>
        <taxon>fabids</taxon>
        <taxon>Fabales</taxon>
        <taxon>Fabaceae</taxon>
        <taxon>Papilionoideae</taxon>
        <taxon>50 kb inversion clade</taxon>
        <taxon>genistoids sensu lato</taxon>
        <taxon>core genistoids</taxon>
        <taxon>Crotalarieae</taxon>
        <taxon>Crotalaria</taxon>
    </lineage>
</organism>
<gene>
    <name evidence="7" type="ORF">RIF29_37834</name>
</gene>
<dbReference type="Gene3D" id="1.20.1050.10">
    <property type="match status" value="1"/>
</dbReference>
<accession>A0AAN9DYV7</accession>
<dbReference type="Pfam" id="PF02798">
    <property type="entry name" value="GST_N"/>
    <property type="match status" value="1"/>
</dbReference>
<evidence type="ECO:0000259" key="5">
    <source>
        <dbReference type="PROSITE" id="PS50404"/>
    </source>
</evidence>
<proteinExistence type="inferred from homology"/>
<feature type="domain" description="GST N-terminal" evidence="5">
    <location>
        <begin position="2"/>
        <end position="81"/>
    </location>
</feature>
<dbReference type="Pfam" id="PF25907">
    <property type="entry name" value="DUF7962"/>
    <property type="match status" value="1"/>
</dbReference>
<keyword evidence="4" id="KW-0963">Cytoplasm</keyword>
<comment type="caution">
    <text evidence="7">The sequence shown here is derived from an EMBL/GenBank/DDBJ whole genome shotgun (WGS) entry which is preliminary data.</text>
</comment>
<dbReference type="PANTHER" id="PTHR11260:SF679">
    <property type="entry name" value="GLUTATHIONE TRANSFERASE"/>
    <property type="match status" value="1"/>
</dbReference>
<feature type="domain" description="GST C-terminal" evidence="6">
    <location>
        <begin position="86"/>
        <end position="209"/>
    </location>
</feature>
<comment type="catalytic activity">
    <reaction evidence="3 4">
        <text>RX + glutathione = an S-substituted glutathione + a halide anion + H(+)</text>
        <dbReference type="Rhea" id="RHEA:16437"/>
        <dbReference type="ChEBI" id="CHEBI:15378"/>
        <dbReference type="ChEBI" id="CHEBI:16042"/>
        <dbReference type="ChEBI" id="CHEBI:17792"/>
        <dbReference type="ChEBI" id="CHEBI:57925"/>
        <dbReference type="ChEBI" id="CHEBI:90779"/>
        <dbReference type="EC" id="2.5.1.18"/>
    </reaction>
</comment>
<dbReference type="EMBL" id="JAYWIO010000008">
    <property type="protein sequence ID" value="KAK7243050.1"/>
    <property type="molecule type" value="Genomic_DNA"/>
</dbReference>
<keyword evidence="1 4" id="KW-0808">Transferase</keyword>
<evidence type="ECO:0000259" key="6">
    <source>
        <dbReference type="PROSITE" id="PS50405"/>
    </source>
</evidence>
<dbReference type="InterPro" id="IPR010987">
    <property type="entry name" value="Glutathione-S-Trfase_C-like"/>
</dbReference>
<name>A0AAN9DYV7_CROPI</name>
<dbReference type="FunFam" id="1.20.1050.10:FF:000012">
    <property type="entry name" value="Tau class glutathione S-transferase"/>
    <property type="match status" value="1"/>
</dbReference>
<dbReference type="SFLD" id="SFLDG00358">
    <property type="entry name" value="Main_(cytGST)"/>
    <property type="match status" value="1"/>
</dbReference>
<dbReference type="SFLD" id="SFLDS00019">
    <property type="entry name" value="Glutathione_Transferase_(cytos"/>
    <property type="match status" value="1"/>
</dbReference>
<dbReference type="CDD" id="cd03058">
    <property type="entry name" value="GST_N_Tau"/>
    <property type="match status" value="1"/>
</dbReference>
<dbReference type="InterPro" id="IPR045074">
    <property type="entry name" value="GST_C_Tau"/>
</dbReference>
<comment type="similarity">
    <text evidence="2">Belongs to the GST superfamily. Tau family.</text>
</comment>
<comment type="function">
    <text evidence="4">Is involved in the conjugation of reduced glutathione to a wide number of exogenous and endogenous hydrophobic electrophiles.</text>
</comment>
<dbReference type="PROSITE" id="PS50404">
    <property type="entry name" value="GST_NTER"/>
    <property type="match status" value="1"/>
</dbReference>
<dbReference type="SUPFAM" id="SSF47616">
    <property type="entry name" value="GST C-terminal domain-like"/>
    <property type="match status" value="1"/>
</dbReference>
<dbReference type="InterPro" id="IPR036249">
    <property type="entry name" value="Thioredoxin-like_sf"/>
</dbReference>
<dbReference type="GO" id="GO:0004364">
    <property type="term" value="F:glutathione transferase activity"/>
    <property type="evidence" value="ECO:0007669"/>
    <property type="project" value="UniProtKB-UniRule"/>
</dbReference>
<dbReference type="InterPro" id="IPR040079">
    <property type="entry name" value="Glutathione_S-Trfase"/>
</dbReference>
<dbReference type="CDD" id="cd03185">
    <property type="entry name" value="GST_C_Tau"/>
    <property type="match status" value="1"/>
</dbReference>
<dbReference type="SFLD" id="SFLDG01152">
    <property type="entry name" value="Main.3:_Omega-_and_Tau-like"/>
    <property type="match status" value="1"/>
</dbReference>
<protein>
    <recommendedName>
        <fullName evidence="4">Glutathione S-transferase</fullName>
        <ecNumber evidence="4">2.5.1.18</ecNumber>
    </recommendedName>
</protein>